<dbReference type="FunFam" id="3.40.525.10:FF:000005">
    <property type="entry name" value="Tyrosine-protein phosphatase non-receptor type 9"/>
    <property type="match status" value="1"/>
</dbReference>
<dbReference type="EC" id="3.1.3.48" evidence="2"/>
<dbReference type="Gene3D" id="3.40.525.10">
    <property type="entry name" value="CRAL-TRIO lipid binding domain"/>
    <property type="match status" value="1"/>
</dbReference>
<dbReference type="SUPFAM" id="SSF52799">
    <property type="entry name" value="(Phosphotyrosine protein) phosphatases II"/>
    <property type="match status" value="1"/>
</dbReference>
<dbReference type="InterPro" id="IPR050348">
    <property type="entry name" value="Protein-Tyr_Phosphatase"/>
</dbReference>
<feature type="domain" description="CRAL-TRIO" evidence="13">
    <location>
        <begin position="75"/>
        <end position="234"/>
    </location>
</feature>
<dbReference type="GeneID" id="106168956"/>
<reference evidence="15" key="1">
    <citation type="submission" date="2025-08" db="UniProtKB">
        <authorList>
            <consortium name="RefSeq"/>
        </authorList>
    </citation>
    <scope>IDENTIFICATION</scope>
    <source>
        <tissue evidence="15">Gonads</tissue>
    </source>
</reference>
<dbReference type="Gene3D" id="3.90.190.10">
    <property type="entry name" value="Protein tyrosine phosphatase superfamily"/>
    <property type="match status" value="1"/>
</dbReference>
<dbReference type="GO" id="GO:0005737">
    <property type="term" value="C:cytoplasm"/>
    <property type="evidence" value="ECO:0007669"/>
    <property type="project" value="UniProtKB-SubCell"/>
</dbReference>
<dbReference type="PROSITE" id="PS00383">
    <property type="entry name" value="TYR_PHOSPHATASE_1"/>
    <property type="match status" value="1"/>
</dbReference>
<keyword evidence="6" id="KW-0007">Acetylation</keyword>
<evidence type="ECO:0000313" key="15">
    <source>
        <dbReference type="RefSeq" id="XP_013403672.1"/>
    </source>
</evidence>
<evidence type="ECO:0000259" key="11">
    <source>
        <dbReference type="PROSITE" id="PS50055"/>
    </source>
</evidence>
<feature type="region of interest" description="Disordered" evidence="10">
    <location>
        <begin position="272"/>
        <end position="390"/>
    </location>
</feature>
<dbReference type="PANTHER" id="PTHR19134">
    <property type="entry name" value="RECEPTOR-TYPE TYROSINE-PROTEIN PHOSPHATASE"/>
    <property type="match status" value="1"/>
</dbReference>
<accession>A0A1S3IZP6</accession>
<protein>
    <recommendedName>
        <fullName evidence="9">Tyrosine-protein phosphatase non-receptor type 9</fullName>
        <ecNumber evidence="2">3.1.3.48</ecNumber>
    </recommendedName>
</protein>
<dbReference type="Pfam" id="PF00102">
    <property type="entry name" value="Y_phosphatase"/>
    <property type="match status" value="1"/>
</dbReference>
<evidence type="ECO:0000256" key="7">
    <source>
        <dbReference type="ARBA" id="ARBA00055430"/>
    </source>
</evidence>
<evidence type="ECO:0000313" key="14">
    <source>
        <dbReference type="Proteomes" id="UP000085678"/>
    </source>
</evidence>
<keyword evidence="3" id="KW-0963">Cytoplasm</keyword>
<dbReference type="CDD" id="cd14543">
    <property type="entry name" value="PTPc-N9"/>
    <property type="match status" value="1"/>
</dbReference>
<dbReference type="OrthoDB" id="10051650at2759"/>
<dbReference type="Pfam" id="PF00650">
    <property type="entry name" value="CRAL_TRIO"/>
    <property type="match status" value="1"/>
</dbReference>
<feature type="compositionally biased region" description="Basic and acidic residues" evidence="10">
    <location>
        <begin position="297"/>
        <end position="322"/>
    </location>
</feature>
<feature type="domain" description="Tyrosine specific protein phosphatases" evidence="12">
    <location>
        <begin position="587"/>
        <end position="671"/>
    </location>
</feature>
<dbReference type="PANTHER" id="PTHR19134:SF534">
    <property type="entry name" value="LD27988P"/>
    <property type="match status" value="1"/>
</dbReference>
<dbReference type="RefSeq" id="XP_013403672.1">
    <property type="nucleotide sequence ID" value="XM_013548218.1"/>
</dbReference>
<dbReference type="InterPro" id="IPR029021">
    <property type="entry name" value="Prot-tyrosine_phosphatase-like"/>
</dbReference>
<organism evidence="14 15">
    <name type="scientific">Lingula anatina</name>
    <name type="common">Brachiopod</name>
    <name type="synonym">Lingula unguis</name>
    <dbReference type="NCBI Taxonomy" id="7574"/>
    <lineage>
        <taxon>Eukaryota</taxon>
        <taxon>Metazoa</taxon>
        <taxon>Spiralia</taxon>
        <taxon>Lophotrochozoa</taxon>
        <taxon>Brachiopoda</taxon>
        <taxon>Linguliformea</taxon>
        <taxon>Lingulata</taxon>
        <taxon>Lingulida</taxon>
        <taxon>Linguloidea</taxon>
        <taxon>Lingulidae</taxon>
        <taxon>Lingula</taxon>
    </lineage>
</organism>
<comment type="similarity">
    <text evidence="8">Belongs to the protein-tyrosine phosphatase family. Non-receptor class 3 subfamily.</text>
</comment>
<evidence type="ECO:0000256" key="4">
    <source>
        <dbReference type="ARBA" id="ARBA00022801"/>
    </source>
</evidence>
<dbReference type="InterPro" id="IPR016130">
    <property type="entry name" value="Tyr_Pase_AS"/>
</dbReference>
<comment type="function">
    <text evidence="7">Protein-tyrosine phosphatase that could participate in the transfer of hydrophobic ligands or in functions of the Golgi apparatus.</text>
</comment>
<dbReference type="InterPro" id="IPR036865">
    <property type="entry name" value="CRAL-TRIO_dom_sf"/>
</dbReference>
<dbReference type="PROSITE" id="PS50055">
    <property type="entry name" value="TYR_PHOSPHATASE_PTP"/>
    <property type="match status" value="1"/>
</dbReference>
<comment type="subcellular location">
    <subcellularLocation>
        <location evidence="1">Cytoplasm</location>
    </subcellularLocation>
</comment>
<gene>
    <name evidence="15" type="primary">LOC106168956</name>
</gene>
<dbReference type="STRING" id="7574.A0A1S3IZP6"/>
<dbReference type="GO" id="GO:0004725">
    <property type="term" value="F:protein tyrosine phosphatase activity"/>
    <property type="evidence" value="ECO:0007669"/>
    <property type="project" value="UniProtKB-EC"/>
</dbReference>
<evidence type="ECO:0000256" key="3">
    <source>
        <dbReference type="ARBA" id="ARBA00022490"/>
    </source>
</evidence>
<dbReference type="SMART" id="SM00404">
    <property type="entry name" value="PTPc_motif"/>
    <property type="match status" value="1"/>
</dbReference>
<dbReference type="InParanoid" id="A0A1S3IZP6"/>
<dbReference type="SMART" id="SM00516">
    <property type="entry name" value="SEC14"/>
    <property type="match status" value="1"/>
</dbReference>
<dbReference type="PRINTS" id="PR00700">
    <property type="entry name" value="PRTYPHPHTASE"/>
</dbReference>
<dbReference type="InterPro" id="IPR000242">
    <property type="entry name" value="PTP_cat"/>
</dbReference>
<evidence type="ECO:0000256" key="9">
    <source>
        <dbReference type="ARBA" id="ARBA00069781"/>
    </source>
</evidence>
<dbReference type="Proteomes" id="UP000085678">
    <property type="component" value="Unplaced"/>
</dbReference>
<evidence type="ECO:0000256" key="8">
    <source>
        <dbReference type="ARBA" id="ARBA00060781"/>
    </source>
</evidence>
<dbReference type="InterPro" id="IPR003595">
    <property type="entry name" value="Tyr_Pase_cat"/>
</dbReference>
<sequence>MKGTLDFVKNEAAVAFLKEVNQPQTNGQTAPTVTWEEAVKFLMARKFELPRALDLYRNHRLIRQREGLINLYPLDKSVQVELLSLKFTILPARDSSGAAIALFTARYHNPASTSHQAVLKALMFQLDSALESTETQRNGLVFIYDMTGSKYSNFDYDLSIKILDLLKGGFPARLKKVLVVTAPLWFKAPFKILRLFVRQKLRDRVFTVNSPQLTDHIPVESLPKQLGGTLDVDHQAWLKHCLKHGAMKVDDKMFESFLKAARNDSNIVVANSVKGTSDNSPVSPVSEDLDSQGSKETVSEKHNHEEREKEVEEEKPGNEASRDMNGQAEVYTLSNSDESSEVGSPPCKRAVESSPDLSPVSGQLQPQLPRKKRPADADFDDGSIHTSQNQGMSIEEFAKMVKAKGKQGLYKEYAFLKAEAPKGTFNDSKARHNLPKNRYTDVLCLDHSRVRLECIDGDPTTDYINANFVDGYKQRNAYISTQGPLPKSFDDFWRMVWEQQALIIVMTTKAVERNRVKCGQYWPNEEDTYEQYGDLIVINTKIELNKDYTVSTLVIQNPKTEEHRTVTHFQFTSWPDYGVPHSASGFLDFMFRVRRHQEQRVSELGGSWKGHPLGPPIIIHCSAGIGRTGTFITMDICTKWLADDCKVDVESTVQRIRSQRAFSIQMPDQYVFCHLALLEHAQREGVLGEIDLDGFDDSESESD</sequence>
<dbReference type="PROSITE" id="PS50056">
    <property type="entry name" value="TYR_PHOSPHATASE_2"/>
    <property type="match status" value="1"/>
</dbReference>
<feature type="domain" description="Tyrosine-protein phosphatase" evidence="11">
    <location>
        <begin position="409"/>
        <end position="680"/>
    </location>
</feature>
<dbReference type="SMART" id="SM00194">
    <property type="entry name" value="PTPc"/>
    <property type="match status" value="1"/>
</dbReference>
<dbReference type="CDD" id="cd00170">
    <property type="entry name" value="SEC14"/>
    <property type="match status" value="1"/>
</dbReference>
<keyword evidence="5" id="KW-0904">Protein phosphatase</keyword>
<dbReference type="InterPro" id="IPR001251">
    <property type="entry name" value="CRAL-TRIO_dom"/>
</dbReference>
<dbReference type="PROSITE" id="PS50191">
    <property type="entry name" value="CRAL_TRIO"/>
    <property type="match status" value="1"/>
</dbReference>
<evidence type="ECO:0000256" key="5">
    <source>
        <dbReference type="ARBA" id="ARBA00022912"/>
    </source>
</evidence>
<keyword evidence="4" id="KW-0378">Hydrolase</keyword>
<dbReference type="InterPro" id="IPR000387">
    <property type="entry name" value="Tyr_Pase_dom"/>
</dbReference>
<evidence type="ECO:0000256" key="2">
    <source>
        <dbReference type="ARBA" id="ARBA00013064"/>
    </source>
</evidence>
<dbReference type="AlphaFoldDB" id="A0A1S3IZP6"/>
<proteinExistence type="inferred from homology"/>
<feature type="compositionally biased region" description="Polar residues" evidence="10">
    <location>
        <begin position="272"/>
        <end position="283"/>
    </location>
</feature>
<evidence type="ECO:0000256" key="6">
    <source>
        <dbReference type="ARBA" id="ARBA00022990"/>
    </source>
</evidence>
<dbReference type="FunCoup" id="A0A1S3IZP6">
    <property type="interactions" value="1176"/>
</dbReference>
<evidence type="ECO:0000259" key="12">
    <source>
        <dbReference type="PROSITE" id="PS50056"/>
    </source>
</evidence>
<evidence type="ECO:0000256" key="1">
    <source>
        <dbReference type="ARBA" id="ARBA00004496"/>
    </source>
</evidence>
<dbReference type="SUPFAM" id="SSF52087">
    <property type="entry name" value="CRAL/TRIO domain"/>
    <property type="match status" value="1"/>
</dbReference>
<name>A0A1S3IZP6_LINAN</name>
<dbReference type="FunFam" id="3.90.190.10:FF:000026">
    <property type="entry name" value="tyrosine-protein phosphatase non-receptor type 9"/>
    <property type="match status" value="1"/>
</dbReference>
<keyword evidence="14" id="KW-1185">Reference proteome</keyword>
<evidence type="ECO:0000259" key="13">
    <source>
        <dbReference type="PROSITE" id="PS50191"/>
    </source>
</evidence>
<evidence type="ECO:0000256" key="10">
    <source>
        <dbReference type="SAM" id="MobiDB-lite"/>
    </source>
</evidence>